<dbReference type="AlphaFoldDB" id="A0A1Y5IG64"/>
<name>A0A1Y5IG64_OSTTA</name>
<dbReference type="EMBL" id="KZ155774">
    <property type="protein sequence ID" value="OUS48558.1"/>
    <property type="molecule type" value="Genomic_DNA"/>
</dbReference>
<protein>
    <submittedName>
        <fullName evidence="2">Uncharacterized protein</fullName>
    </submittedName>
</protein>
<proteinExistence type="predicted"/>
<feature type="compositionally biased region" description="Basic and acidic residues" evidence="1">
    <location>
        <begin position="26"/>
        <end position="48"/>
    </location>
</feature>
<organism evidence="2">
    <name type="scientific">Ostreococcus tauri</name>
    <name type="common">Marine green alga</name>
    <dbReference type="NCBI Taxonomy" id="70448"/>
    <lineage>
        <taxon>Eukaryota</taxon>
        <taxon>Viridiplantae</taxon>
        <taxon>Chlorophyta</taxon>
        <taxon>Mamiellophyceae</taxon>
        <taxon>Mamiellales</taxon>
        <taxon>Bathycoccaceae</taxon>
        <taxon>Ostreococcus</taxon>
    </lineage>
</organism>
<evidence type="ECO:0000313" key="2">
    <source>
        <dbReference type="EMBL" id="OUS48558.1"/>
    </source>
</evidence>
<dbReference type="Proteomes" id="UP000195557">
    <property type="component" value="Unassembled WGS sequence"/>
</dbReference>
<sequence length="404" mass="45703">MSGAPDASAPPRKKPRTCKKKAFAASEKKAPPKVEPEPERERCERTKANDAAGKISTRSSTKEAPKAEKSNAFSTGSAPATRVAELTCQTTYDVVRARCGFCLKKKSMHINLYESSIVKLFQEDPDPKQALAWMQGNGVAYEVRSALRALLKTNKFDLFTYLFETTREKTFPISAPGILNEFFNELVSNAYGLITGDGVNLVPIEKYLKFLIDSGAKAQPRNVNAVLNNGVWTDGRSETSEKLLHFLKNEGGVSPDVSHAEVALLRSNINGLKFLHDVMGVPYQAYHVSMACENLDAKTVKFLIDDAGVNHDIDELYASLRDAWLHSETLHDRRYEDPFSIERKYNELKKYLRAKKGWSPERDRERLRTILTLFENHKETFQTAIYLDMCQFLKRLHQETLMND</sequence>
<gene>
    <name evidence="2" type="ORF">BE221DRAFT_203704</name>
</gene>
<reference evidence="2" key="1">
    <citation type="submission" date="2017-04" db="EMBL/GenBank/DDBJ databases">
        <title>Population genomics of picophytoplankton unveils novel chromosome hypervariability.</title>
        <authorList>
            <consortium name="DOE Joint Genome Institute"/>
            <person name="Blanc-Mathieu R."/>
            <person name="Krasovec M."/>
            <person name="Hebrard M."/>
            <person name="Yau S."/>
            <person name="Desgranges E."/>
            <person name="Martin J."/>
            <person name="Schackwitz W."/>
            <person name="Kuo A."/>
            <person name="Salin G."/>
            <person name="Donnadieu C."/>
            <person name="Desdevises Y."/>
            <person name="Sanchez-Ferandin S."/>
            <person name="Moreau H."/>
            <person name="Rivals E."/>
            <person name="Grigoriev I.V."/>
            <person name="Grimsley N."/>
            <person name="Eyre-Walker A."/>
            <person name="Piganeau G."/>
        </authorList>
    </citation>
    <scope>NUCLEOTIDE SEQUENCE [LARGE SCALE GENOMIC DNA]</scope>
    <source>
        <strain evidence="2">RCC 1115</strain>
    </source>
</reference>
<accession>A0A1Y5IG64</accession>
<evidence type="ECO:0000256" key="1">
    <source>
        <dbReference type="SAM" id="MobiDB-lite"/>
    </source>
</evidence>
<feature type="compositionally biased region" description="Basic and acidic residues" evidence="1">
    <location>
        <begin position="60"/>
        <end position="69"/>
    </location>
</feature>
<feature type="compositionally biased region" description="Basic residues" evidence="1">
    <location>
        <begin position="11"/>
        <end position="22"/>
    </location>
</feature>
<feature type="region of interest" description="Disordered" evidence="1">
    <location>
        <begin position="1"/>
        <end position="76"/>
    </location>
</feature>